<dbReference type="Gene3D" id="3.30.70.270">
    <property type="match status" value="2"/>
</dbReference>
<keyword evidence="6" id="KW-0255">Endonuclease</keyword>
<comment type="caution">
    <text evidence="11">The sequence shown here is derived from an EMBL/GenBank/DDBJ whole genome shotgun (WGS) entry which is preliminary data.</text>
</comment>
<sequence>MPSFRVDADGDVEMAAPPPVFEVIKAPELKSWNQESLVEWLRKRRHYREEIVERCRISQEPVDAVLRSVRASLSPKLLNYLAHYVFRQPRDAITDQEILDKIQERVSEVMNGHIPDMYDFFKTHLKMGMDEQDVEARVVKYLVDFAQLIEEHGFTSMLAAGGQDRSDYRDRMKNRCKLTVENLAPAVLKTEIKRLVSLQHREAKTDDIALHQLVLARAKVQQRYHMLTQEAKTERKPPSKGDQGKRTSRPDAPRVSNRPQGTSSAPTAGPKPGNSGAASRPPPRDGCYFCKGPHVVRLCPTATEEQKMLCYQRMKDAKVAKVKAARASRLPGNRQVVINGLVELPYRPDSGSDVNVIPASALRDLEACGAPVAVTNMLMPVYLEGVGGDLLACRTSCDVDVMMGTAAGPVNVANVRCIIVDDDEEEFLLGNPTLVALGIDVGRQMEQLATSSSGVYSEENDGLPDDPETGQDDEVEVQELLDQLVANAGDNGFSPEHMSTLRRVVSDYCDVWSIRVGAGEPARVEPYRLQLKEGSQPVRCKPRRYSPLASTYTSNYVKQLVASGYIYPNNASRWVSTVVPVPKADGEEFRITCDYRLINSMTVPIAASVPNLAVVSQRVKGAKALGKFDMFKGFWQLPIHEDSQEPFSFQTDEGVFTPTRVPQGAVDSAMPFQSTMQTAFADLINDHLLVYVDDVVLYAGSHEEYLEVLQRFFARLRELNLKLNLKKSTIYQDAVSWCGKIIDGQGVTHDPARVEALISLPLPENAAELQHFLCAANWLRDSVVDYGRAVAPLQAKFDDVMKGHSRRKRHAASVAISWSDDEVAAYQTFLQRLVLVCKGGSFKGSQLQWSVVEKEAYPVVYAVSELDYLLQRPLGFRIYTDHANLIQIFCPSAELKKHVRGKLQRWAMKLAGSRYTIEHVNGEDNHWADLVSRWPVRENIETLVKVKAVRTRSQREPSLLRPLQDEAFEWPSLEAVATAQSHHNRTRPSGAEERDGLVYVDGKLWIPRQEKDLLLRILVVAHWGIQGHRGIDAMTTQLKKRFAIASLSAVISRFVNGCLLCKHIKGGKLIQRS</sequence>
<protein>
    <submittedName>
        <fullName evidence="11">Unnamed protein product</fullName>
    </submittedName>
</protein>
<evidence type="ECO:0000256" key="6">
    <source>
        <dbReference type="ARBA" id="ARBA00022759"/>
    </source>
</evidence>
<keyword evidence="4" id="KW-0540">Nuclease</keyword>
<feature type="compositionally biased region" description="Acidic residues" evidence="9">
    <location>
        <begin position="458"/>
        <end position="471"/>
    </location>
</feature>
<feature type="domain" description="Reverse transcriptase" evidence="10">
    <location>
        <begin position="562"/>
        <end position="742"/>
    </location>
</feature>
<dbReference type="CDD" id="cd01647">
    <property type="entry name" value="RT_LTR"/>
    <property type="match status" value="1"/>
</dbReference>
<dbReference type="InterPro" id="IPR041373">
    <property type="entry name" value="RT_RNaseH"/>
</dbReference>
<name>A0A9W6TMG2_9STRA</name>
<dbReference type="OrthoDB" id="120739at2759"/>
<evidence type="ECO:0000313" key="11">
    <source>
        <dbReference type="EMBL" id="GMF16227.1"/>
    </source>
</evidence>
<dbReference type="InterPro" id="IPR041588">
    <property type="entry name" value="Integrase_H2C2"/>
</dbReference>
<keyword evidence="1" id="KW-0645">Protease</keyword>
<dbReference type="Pfam" id="PF00078">
    <property type="entry name" value="RVT_1"/>
    <property type="match status" value="1"/>
</dbReference>
<keyword evidence="8" id="KW-0695">RNA-directed DNA polymerase</keyword>
<reference evidence="11" key="1">
    <citation type="submission" date="2023-04" db="EMBL/GenBank/DDBJ databases">
        <title>Phytophthora fragariaefolia NBRC 109709.</title>
        <authorList>
            <person name="Ichikawa N."/>
            <person name="Sato H."/>
            <person name="Tonouchi N."/>
        </authorList>
    </citation>
    <scope>NUCLEOTIDE SEQUENCE</scope>
    <source>
        <strain evidence="11">NBRC 109709</strain>
    </source>
</reference>
<evidence type="ECO:0000313" key="12">
    <source>
        <dbReference type="Proteomes" id="UP001165121"/>
    </source>
</evidence>
<evidence type="ECO:0000256" key="7">
    <source>
        <dbReference type="ARBA" id="ARBA00022801"/>
    </source>
</evidence>
<organism evidence="11 12">
    <name type="scientific">Phytophthora fragariaefolia</name>
    <dbReference type="NCBI Taxonomy" id="1490495"/>
    <lineage>
        <taxon>Eukaryota</taxon>
        <taxon>Sar</taxon>
        <taxon>Stramenopiles</taxon>
        <taxon>Oomycota</taxon>
        <taxon>Peronosporomycetes</taxon>
        <taxon>Peronosporales</taxon>
        <taxon>Peronosporaceae</taxon>
        <taxon>Phytophthora</taxon>
    </lineage>
</organism>
<dbReference type="GO" id="GO:0004519">
    <property type="term" value="F:endonuclease activity"/>
    <property type="evidence" value="ECO:0007669"/>
    <property type="project" value="UniProtKB-KW"/>
</dbReference>
<dbReference type="Gene3D" id="3.10.10.10">
    <property type="entry name" value="HIV Type 1 Reverse Transcriptase, subunit A, domain 1"/>
    <property type="match status" value="1"/>
</dbReference>
<dbReference type="EMBL" id="BSXT01000057">
    <property type="protein sequence ID" value="GMF16227.1"/>
    <property type="molecule type" value="Genomic_DNA"/>
</dbReference>
<feature type="region of interest" description="Disordered" evidence="9">
    <location>
        <begin position="228"/>
        <end position="283"/>
    </location>
</feature>
<evidence type="ECO:0000256" key="2">
    <source>
        <dbReference type="ARBA" id="ARBA00022679"/>
    </source>
</evidence>
<accession>A0A9W6TMG2</accession>
<dbReference type="InterPro" id="IPR043128">
    <property type="entry name" value="Rev_trsase/Diguanyl_cyclase"/>
</dbReference>
<dbReference type="InterPro" id="IPR000477">
    <property type="entry name" value="RT_dom"/>
</dbReference>
<feature type="region of interest" description="Disordered" evidence="9">
    <location>
        <begin position="450"/>
        <end position="471"/>
    </location>
</feature>
<evidence type="ECO:0000259" key="10">
    <source>
        <dbReference type="PROSITE" id="PS50878"/>
    </source>
</evidence>
<feature type="compositionally biased region" description="Basic and acidic residues" evidence="9">
    <location>
        <begin position="231"/>
        <end position="252"/>
    </location>
</feature>
<dbReference type="Pfam" id="PF17917">
    <property type="entry name" value="RT_RNaseH"/>
    <property type="match status" value="1"/>
</dbReference>
<dbReference type="InterPro" id="IPR051320">
    <property type="entry name" value="Viral_Replic_Matur_Polypro"/>
</dbReference>
<dbReference type="PANTHER" id="PTHR33064">
    <property type="entry name" value="POL PROTEIN"/>
    <property type="match status" value="1"/>
</dbReference>
<keyword evidence="3" id="KW-0548">Nucleotidyltransferase</keyword>
<evidence type="ECO:0000256" key="9">
    <source>
        <dbReference type="SAM" id="MobiDB-lite"/>
    </source>
</evidence>
<gene>
    <name evidence="11" type="ORF">Pfra01_000072900</name>
</gene>
<dbReference type="PANTHER" id="PTHR33064:SF37">
    <property type="entry name" value="RIBONUCLEASE H"/>
    <property type="match status" value="1"/>
</dbReference>
<keyword evidence="7" id="KW-0378">Hydrolase</keyword>
<evidence type="ECO:0000256" key="3">
    <source>
        <dbReference type="ARBA" id="ARBA00022695"/>
    </source>
</evidence>
<feature type="compositionally biased region" description="Polar residues" evidence="9">
    <location>
        <begin position="257"/>
        <end position="266"/>
    </location>
</feature>
<evidence type="ECO:0000256" key="8">
    <source>
        <dbReference type="ARBA" id="ARBA00022918"/>
    </source>
</evidence>
<keyword evidence="12" id="KW-1185">Reference proteome</keyword>
<proteinExistence type="predicted"/>
<dbReference type="Pfam" id="PF17921">
    <property type="entry name" value="Integrase_H2C2"/>
    <property type="match status" value="1"/>
</dbReference>
<evidence type="ECO:0000256" key="1">
    <source>
        <dbReference type="ARBA" id="ARBA00022670"/>
    </source>
</evidence>
<dbReference type="GO" id="GO:0006508">
    <property type="term" value="P:proteolysis"/>
    <property type="evidence" value="ECO:0007669"/>
    <property type="project" value="UniProtKB-KW"/>
</dbReference>
<evidence type="ECO:0000256" key="4">
    <source>
        <dbReference type="ARBA" id="ARBA00022722"/>
    </source>
</evidence>
<evidence type="ECO:0000256" key="5">
    <source>
        <dbReference type="ARBA" id="ARBA00022750"/>
    </source>
</evidence>
<dbReference type="GO" id="GO:0003964">
    <property type="term" value="F:RNA-directed DNA polymerase activity"/>
    <property type="evidence" value="ECO:0007669"/>
    <property type="project" value="UniProtKB-KW"/>
</dbReference>
<dbReference type="GO" id="GO:0004190">
    <property type="term" value="F:aspartic-type endopeptidase activity"/>
    <property type="evidence" value="ECO:0007669"/>
    <property type="project" value="UniProtKB-KW"/>
</dbReference>
<keyword evidence="2" id="KW-0808">Transferase</keyword>
<dbReference type="Proteomes" id="UP001165121">
    <property type="component" value="Unassembled WGS sequence"/>
</dbReference>
<dbReference type="PROSITE" id="PS50878">
    <property type="entry name" value="RT_POL"/>
    <property type="match status" value="1"/>
</dbReference>
<keyword evidence="5" id="KW-0064">Aspartyl protease</keyword>
<dbReference type="InterPro" id="IPR043502">
    <property type="entry name" value="DNA/RNA_pol_sf"/>
</dbReference>
<dbReference type="AlphaFoldDB" id="A0A9W6TMG2"/>
<dbReference type="SUPFAM" id="SSF56672">
    <property type="entry name" value="DNA/RNA polymerases"/>
    <property type="match status" value="1"/>
</dbReference>